<reference evidence="1 2" key="1">
    <citation type="submission" date="2019-06" db="EMBL/GenBank/DDBJ databases">
        <title>Sequencing the genomes of 1000 actinobacteria strains.</title>
        <authorList>
            <person name="Klenk H.-P."/>
        </authorList>
    </citation>
    <scope>NUCLEOTIDE SEQUENCE [LARGE SCALE GENOMIC DNA]</scope>
    <source>
        <strain evidence="1 2">DSM 43866</strain>
    </source>
</reference>
<keyword evidence="2" id="KW-1185">Reference proteome</keyword>
<dbReference type="Pfam" id="PF10706">
    <property type="entry name" value="Aminoglyc_resit"/>
    <property type="match status" value="1"/>
</dbReference>
<organism evidence="1 2">
    <name type="scientific">Actinoplanes teichomyceticus</name>
    <dbReference type="NCBI Taxonomy" id="1867"/>
    <lineage>
        <taxon>Bacteria</taxon>
        <taxon>Bacillati</taxon>
        <taxon>Actinomycetota</taxon>
        <taxon>Actinomycetes</taxon>
        <taxon>Micromonosporales</taxon>
        <taxon>Micromonosporaceae</taxon>
        <taxon>Actinoplanes</taxon>
    </lineage>
</organism>
<protein>
    <submittedName>
        <fullName evidence="1">Aminoglycoside-2''-adenylyltransferase</fullName>
    </submittedName>
</protein>
<dbReference type="Gene3D" id="3.30.460.40">
    <property type="match status" value="1"/>
</dbReference>
<dbReference type="GO" id="GO:0016779">
    <property type="term" value="F:nucleotidyltransferase activity"/>
    <property type="evidence" value="ECO:0007669"/>
    <property type="project" value="UniProtKB-KW"/>
</dbReference>
<proteinExistence type="predicted"/>
<evidence type="ECO:0000313" key="2">
    <source>
        <dbReference type="Proteomes" id="UP000320239"/>
    </source>
</evidence>
<keyword evidence="1" id="KW-0548">Nucleotidyltransferase</keyword>
<keyword evidence="1" id="KW-0808">Transferase</keyword>
<dbReference type="OrthoDB" id="9800567at2"/>
<dbReference type="AlphaFoldDB" id="A0A561WKV5"/>
<dbReference type="InterPro" id="IPR019646">
    <property type="entry name" value="Aminoglyc_AdlTrfase"/>
</dbReference>
<comment type="caution">
    <text evidence="1">The sequence shown here is derived from an EMBL/GenBank/DDBJ whole genome shotgun (WGS) entry which is preliminary data.</text>
</comment>
<gene>
    <name evidence="1" type="ORF">FHX34_1021066</name>
</gene>
<sequence>MADVSDGRVVRQLEAIAEVVEVSGRLGVTAWLRGGWAMDFFLGELTRPHVDIDWFVWDDQAARLAEALVARGWALEAEPPHDRQMDLSMRDVEQSLTLLGRDESGNPVVPAGPWAGAPWPETMLDGPPRTLAGITCRIIAPEAQIEIKRMLPVWNPALPRRPKDATDIARLEAALRR</sequence>
<dbReference type="EMBL" id="VIWY01000002">
    <property type="protein sequence ID" value="TWG24506.1"/>
    <property type="molecule type" value="Genomic_DNA"/>
</dbReference>
<accession>A0A561WKV5</accession>
<evidence type="ECO:0000313" key="1">
    <source>
        <dbReference type="EMBL" id="TWG24506.1"/>
    </source>
</evidence>
<dbReference type="Proteomes" id="UP000320239">
    <property type="component" value="Unassembled WGS sequence"/>
</dbReference>
<name>A0A561WKV5_ACTTI</name>